<organism evidence="2 3">
    <name type="scientific">Pseudoalteromonas aurantia</name>
    <dbReference type="NCBI Taxonomy" id="43654"/>
    <lineage>
        <taxon>Bacteria</taxon>
        <taxon>Pseudomonadati</taxon>
        <taxon>Pseudomonadota</taxon>
        <taxon>Gammaproteobacteria</taxon>
        <taxon>Alteromonadales</taxon>
        <taxon>Pseudoalteromonadaceae</taxon>
        <taxon>Pseudoalteromonas</taxon>
    </lineage>
</organism>
<protein>
    <recommendedName>
        <fullName evidence="1">Fibronectin type-III domain-containing protein</fullName>
    </recommendedName>
</protein>
<evidence type="ECO:0000313" key="3">
    <source>
        <dbReference type="Proteomes" id="UP000307217"/>
    </source>
</evidence>
<dbReference type="Gene3D" id="2.60.40.10">
    <property type="entry name" value="Immunoglobulins"/>
    <property type="match status" value="1"/>
</dbReference>
<dbReference type="PANTHER" id="PTHR36251:SF2">
    <property type="entry name" value="GIFSY-2 PROPHAGE HOST SPECIFICITY PROTEIN J, PHAGE LAMBDA"/>
    <property type="match status" value="1"/>
</dbReference>
<dbReference type="Pfam" id="PF13550">
    <property type="entry name" value="Phage-tail_3"/>
    <property type="match status" value="1"/>
</dbReference>
<dbReference type="InterPro" id="IPR003961">
    <property type="entry name" value="FN3_dom"/>
</dbReference>
<feature type="domain" description="Fibronectin type-III" evidence="1">
    <location>
        <begin position="456"/>
        <end position="526"/>
    </location>
</feature>
<evidence type="ECO:0000313" key="2">
    <source>
        <dbReference type="EMBL" id="TMO66749.1"/>
    </source>
</evidence>
<accession>A0A5S3V6G6</accession>
<dbReference type="OrthoDB" id="6336746at2"/>
<dbReference type="InterPro" id="IPR013783">
    <property type="entry name" value="Ig-like_fold"/>
</dbReference>
<dbReference type="InterPro" id="IPR053171">
    <property type="entry name" value="Viral_Tip_Attach_Protein"/>
</dbReference>
<dbReference type="InterPro" id="IPR036116">
    <property type="entry name" value="FN3_sf"/>
</dbReference>
<dbReference type="Proteomes" id="UP000307217">
    <property type="component" value="Unassembled WGS sequence"/>
</dbReference>
<name>A0A5S3V6G6_9GAMM</name>
<dbReference type="EMBL" id="PNBX01000069">
    <property type="protein sequence ID" value="TMO66749.1"/>
    <property type="molecule type" value="Genomic_DNA"/>
</dbReference>
<reference evidence="2 3" key="1">
    <citation type="submission" date="2018-01" db="EMBL/GenBank/DDBJ databases">
        <authorList>
            <person name="Paulsen S."/>
            <person name="Gram L.K."/>
        </authorList>
    </citation>
    <scope>NUCLEOTIDE SEQUENCE [LARGE SCALE GENOMIC DNA]</scope>
    <source>
        <strain evidence="2 3">S3790</strain>
    </source>
</reference>
<dbReference type="SMART" id="SM00060">
    <property type="entry name" value="FN3"/>
    <property type="match status" value="1"/>
</dbReference>
<sequence>MSLFDGIFKFAFKLIGIDLEPEAQNSGRSGVDYTAPATDAGIPVIYGEMRKVPGTIIFRTTNDTVRNDIDNELLHLIVVWGEDNGAQVKQIYIDDVSIDSSKFIIDGHKFAYGKSFANIPYTDPTLNLSGWAPNYNYPEGLLCSYIRLEKPAKEALFTARPKITADIFQPDIYDVRSGRPDTCSSNPALQLYDYLVNARYGKGLSQHDLDISSFKRAATQCDLLVDSYTGGEKVPLYTSNIRLDTTKSVKANCEKLLAAMRASLPVVNGRLTLILDDDRVPVPWELNDETIVSDINIQEASKRERFNQVTVQYYDNKKNGKVQDAVFPEKDSEVESQWLAQDNGIRLNKKFKIETLNNVHEARRLAEFIARKSRDQLKIQLTARDDAALLVIGDVIKVTNDIVGFDKKPFMLTDMACAPNGEVQLSLVEHQPSHYSWKEGVPTKPIPDTVYHSRNPEAPSGLQTEVIADNKLRVSWQSALSDFEYAVLVDDDVVKAGDSTQRFIDLELNAGDYQFSVRAVNALGYRSDAATLTFTLASPSTPIIKTVSLTHNSVSLAASVLNASVNTNFEWQFGGEGSQTTVLSPFISVASLQANKTYHGRCRTLSVSGVSAWKSFAITTKKPSASEQVTVLAIELSQAPAWIGTGAGLIPANAVNQVRVALRESHSKEELAFQTLTVALNTEADIITAVLESAENYTQSPLEVTFEGEGTSSLTLTAKHDLQVQRQTFSLTGVTSKDLEKIQAQFTAVDELAESVLEQALDSEQVFDADLKSTLHLEQKTDTTNAVISEAAAAQASENEAIATRIKNVKSAVENSNAQIVEVSQTLASTEQALSTKITQLKSTVGENHSEIKAHFITKVGANEAISQAKTELESSIDDNRAYLDQTFYTAANTDYAISAKAQSLRTEFNGNHAYITRNYYTKTAADSVVTAQVNRLESKFDDNLAGLSEVYFSKADSDGALSNFVRNVSVTTGNGTASVFNHMTAQANKLGQLEARAEVGVDVNGRVTGMTITPGKMRIKAGTFELLDNSNNSAVYFDSGIGKYMFKGHIVANSGSFSGYVNATSGTFKGRVEASSGTFKGRIEANSGDINNAKFRSCRWDAGNGSELYARDGMLTLSKNGVMNTRLLANGESFHRNMFIWNNGLTRSTGLYIRGHEAAIQADATKWAFYARSGEIGPHTSAHETLLPKELNPDVGDILCDDELMHIANISNAICTAKLSTVPMDVTARGIYTRRRTLTDEKPAGLEGFEEWEQLAYLYDIASINAGGEGAMNVCGEGGNLQTGDLICSSSMLGKGMRQPTQSEERYTVAQVRHNVTFDSPDQVKMVAVIYKRG</sequence>
<gene>
    <name evidence="2" type="ORF">CWC19_15535</name>
</gene>
<evidence type="ECO:0000259" key="1">
    <source>
        <dbReference type="SMART" id="SM00060"/>
    </source>
</evidence>
<dbReference type="RefSeq" id="WP_138592707.1">
    <property type="nucleotide sequence ID" value="NZ_PNBX01000069.1"/>
</dbReference>
<dbReference type="PANTHER" id="PTHR36251">
    <property type="entry name" value="FELS-1 PROPHAGE HOST SPECIFICITY PROTEIN-RELATED"/>
    <property type="match status" value="1"/>
</dbReference>
<dbReference type="InterPro" id="IPR032876">
    <property type="entry name" value="J_dom"/>
</dbReference>
<dbReference type="SUPFAM" id="SSF49265">
    <property type="entry name" value="Fibronectin type III"/>
    <property type="match status" value="1"/>
</dbReference>
<proteinExistence type="predicted"/>
<dbReference type="CDD" id="cd00063">
    <property type="entry name" value="FN3"/>
    <property type="match status" value="1"/>
</dbReference>
<comment type="caution">
    <text evidence="2">The sequence shown here is derived from an EMBL/GenBank/DDBJ whole genome shotgun (WGS) entry which is preliminary data.</text>
</comment>
<reference evidence="3" key="2">
    <citation type="submission" date="2019-06" db="EMBL/GenBank/DDBJ databases">
        <title>Co-occurence of chitin degradation, pigmentation and bioactivity in marine Pseudoalteromonas.</title>
        <authorList>
            <person name="Sonnenschein E.C."/>
            <person name="Bech P.K."/>
        </authorList>
    </citation>
    <scope>NUCLEOTIDE SEQUENCE [LARGE SCALE GENOMIC DNA]</scope>
    <source>
        <strain evidence="3">S3790</strain>
    </source>
</reference>